<keyword evidence="2" id="KW-1185">Reference proteome</keyword>
<dbReference type="EMBL" id="UZAK01001427">
    <property type="protein sequence ID" value="VDO69314.1"/>
    <property type="molecule type" value="Genomic_DNA"/>
</dbReference>
<reference evidence="1 2" key="2">
    <citation type="submission" date="2018-11" db="EMBL/GenBank/DDBJ databases">
        <authorList>
            <consortium name="Pathogen Informatics"/>
        </authorList>
    </citation>
    <scope>NUCLEOTIDE SEQUENCE [LARGE SCALE GENOMIC DNA]</scope>
    <source>
        <strain evidence="1">Dakar</strain>
        <strain evidence="2">Dakar, Senegal</strain>
    </source>
</reference>
<name>A0A183JG77_9TREM</name>
<reference evidence="3" key="1">
    <citation type="submission" date="2016-06" db="UniProtKB">
        <authorList>
            <consortium name="WormBaseParasite"/>
        </authorList>
    </citation>
    <scope>IDENTIFICATION</scope>
</reference>
<evidence type="ECO:0000313" key="3">
    <source>
        <dbReference type="WBParaSite" id="SCUD_0000169701-mRNA-1"/>
    </source>
</evidence>
<dbReference type="AlphaFoldDB" id="A0A183JG77"/>
<organism evidence="3">
    <name type="scientific">Schistosoma curassoni</name>
    <dbReference type="NCBI Taxonomy" id="6186"/>
    <lineage>
        <taxon>Eukaryota</taxon>
        <taxon>Metazoa</taxon>
        <taxon>Spiralia</taxon>
        <taxon>Lophotrochozoa</taxon>
        <taxon>Platyhelminthes</taxon>
        <taxon>Trematoda</taxon>
        <taxon>Digenea</taxon>
        <taxon>Strigeidida</taxon>
        <taxon>Schistosomatoidea</taxon>
        <taxon>Schistosomatidae</taxon>
        <taxon>Schistosoma</taxon>
    </lineage>
</organism>
<accession>A0A183JG77</accession>
<sequence length="52" mass="5842">MSSTTKHFVQLAGQYERIKDKSIDDISLQRVLKGKSNNHIGGVHIDNNTKCD</sequence>
<dbReference type="Proteomes" id="UP000279833">
    <property type="component" value="Unassembled WGS sequence"/>
</dbReference>
<evidence type="ECO:0000313" key="2">
    <source>
        <dbReference type="Proteomes" id="UP000279833"/>
    </source>
</evidence>
<proteinExistence type="predicted"/>
<dbReference type="WBParaSite" id="SCUD_0000169701-mRNA-1">
    <property type="protein sequence ID" value="SCUD_0000169701-mRNA-1"/>
    <property type="gene ID" value="SCUD_0000169701"/>
</dbReference>
<protein>
    <submittedName>
        <fullName evidence="3">ABC transporter ATP-binding protein</fullName>
    </submittedName>
</protein>
<gene>
    <name evidence="1" type="ORF">SCUD_LOCUS1698</name>
</gene>
<evidence type="ECO:0000313" key="1">
    <source>
        <dbReference type="EMBL" id="VDO69314.1"/>
    </source>
</evidence>